<feature type="domain" description="Thioredoxin-like fold" evidence="9">
    <location>
        <begin position="129"/>
        <end position="267"/>
    </location>
</feature>
<dbReference type="Pfam" id="PF10411">
    <property type="entry name" value="DsbC_N"/>
    <property type="match status" value="1"/>
</dbReference>
<evidence type="ECO:0000256" key="1">
    <source>
        <dbReference type="ARBA" id="ARBA00004418"/>
    </source>
</evidence>
<dbReference type="Gene3D" id="3.40.30.10">
    <property type="entry name" value="Glutaredoxin"/>
    <property type="match status" value="1"/>
</dbReference>
<keyword evidence="4 7" id="KW-0574">Periplasm</keyword>
<reference evidence="10 11" key="1">
    <citation type="journal article" date="2012" name="BMC Genomics">
        <title>Comparative genomics of the classical Bordetella subspecies: the evolution and exchange of virulence-associated diversity amongst closely related pathogens.</title>
        <authorList>
            <person name="Park J."/>
            <person name="Zhang Y."/>
            <person name="Buboltz A.M."/>
            <person name="Zhang X."/>
            <person name="Schuster S.C."/>
            <person name="Ahuja U."/>
            <person name="Liu M."/>
            <person name="Miller J.F."/>
            <person name="Sebaihia M."/>
            <person name="Bentley S.D."/>
            <person name="Parkhill J."/>
            <person name="Harvill E.T."/>
        </authorList>
    </citation>
    <scope>NUCLEOTIDE SEQUENCE [LARGE SCALE GENOMIC DNA]</scope>
    <source>
        <strain evidence="10 11">253</strain>
    </source>
</reference>
<evidence type="ECO:0000256" key="2">
    <source>
        <dbReference type="ARBA" id="ARBA00009813"/>
    </source>
</evidence>
<dbReference type="InterPro" id="IPR033954">
    <property type="entry name" value="DiS-bond_Isoase_DsbC/G"/>
</dbReference>
<evidence type="ECO:0000256" key="7">
    <source>
        <dbReference type="RuleBase" id="RU364038"/>
    </source>
</evidence>
<dbReference type="Pfam" id="PF13098">
    <property type="entry name" value="Thioredoxin_2"/>
    <property type="match status" value="1"/>
</dbReference>
<dbReference type="PANTHER" id="PTHR35272">
    <property type="entry name" value="THIOL:DISULFIDE INTERCHANGE PROTEIN DSBC-RELATED"/>
    <property type="match status" value="1"/>
</dbReference>
<evidence type="ECO:0000256" key="4">
    <source>
        <dbReference type="ARBA" id="ARBA00022764"/>
    </source>
</evidence>
<dbReference type="PANTHER" id="PTHR35272:SF4">
    <property type="entry name" value="THIOL:DISULFIDE INTERCHANGE PROTEIN DSBG"/>
    <property type="match status" value="1"/>
</dbReference>
<dbReference type="RefSeq" id="WP_015063653.1">
    <property type="nucleotide sequence ID" value="NC_019382.1"/>
</dbReference>
<evidence type="ECO:0000259" key="9">
    <source>
        <dbReference type="Pfam" id="PF13098"/>
    </source>
</evidence>
<feature type="signal peptide" evidence="7">
    <location>
        <begin position="1"/>
        <end position="32"/>
    </location>
</feature>
<dbReference type="SUPFAM" id="SSF52833">
    <property type="entry name" value="Thioredoxin-like"/>
    <property type="match status" value="1"/>
</dbReference>
<protein>
    <recommendedName>
        <fullName evidence="7">Thiol:disulfide interchange protein</fullName>
    </recommendedName>
</protein>
<evidence type="ECO:0000313" key="11">
    <source>
        <dbReference type="Proteomes" id="UP000007564"/>
    </source>
</evidence>
<evidence type="ECO:0000313" key="10">
    <source>
        <dbReference type="EMBL" id="CCJ52064.1"/>
    </source>
</evidence>
<comment type="function">
    <text evidence="7">Required for disulfide bond formation in some periplasmic proteins. Acts by transferring its disulfide bond to other proteins and is reduced in the process.</text>
</comment>
<dbReference type="AlphaFoldDB" id="A0A0C6P1C0"/>
<keyword evidence="5" id="KW-1015">Disulfide bond</keyword>
<organism evidence="10 11">
    <name type="scientific">Bordetella bronchiseptica 253</name>
    <dbReference type="NCBI Taxonomy" id="568707"/>
    <lineage>
        <taxon>Bacteria</taxon>
        <taxon>Pseudomonadati</taxon>
        <taxon>Pseudomonadota</taxon>
        <taxon>Betaproteobacteria</taxon>
        <taxon>Burkholderiales</taxon>
        <taxon>Alcaligenaceae</taxon>
        <taxon>Bordetella</taxon>
    </lineage>
</organism>
<dbReference type="OrthoDB" id="5298214at2"/>
<dbReference type="KEGG" id="bbh:BN112_0146"/>
<keyword evidence="6 7" id="KW-0676">Redox-active center</keyword>
<dbReference type="GO" id="GO:0042597">
    <property type="term" value="C:periplasmic space"/>
    <property type="evidence" value="ECO:0007669"/>
    <property type="project" value="UniProtKB-SubCell"/>
</dbReference>
<dbReference type="Gene3D" id="3.10.450.70">
    <property type="entry name" value="Disulphide bond isomerase, DsbC/G, N-terminal"/>
    <property type="match status" value="1"/>
</dbReference>
<dbReference type="SUPFAM" id="SSF54423">
    <property type="entry name" value="DsbC/DsbG N-terminal domain-like"/>
    <property type="match status" value="1"/>
</dbReference>
<evidence type="ECO:0000259" key="8">
    <source>
        <dbReference type="Pfam" id="PF10411"/>
    </source>
</evidence>
<dbReference type="EMBL" id="HE965806">
    <property type="protein sequence ID" value="CCJ52064.1"/>
    <property type="molecule type" value="Genomic_DNA"/>
</dbReference>
<gene>
    <name evidence="10" type="primary">dsbG</name>
    <name evidence="10" type="ORF">BN112_0146</name>
</gene>
<dbReference type="CDD" id="cd03020">
    <property type="entry name" value="DsbA_DsbC_DsbG"/>
    <property type="match status" value="1"/>
</dbReference>
<name>A0A0C6P1C0_BORBO</name>
<dbReference type="InterPro" id="IPR018950">
    <property type="entry name" value="DiS-bond_isomerase_DsbC/G_N"/>
</dbReference>
<evidence type="ECO:0000256" key="6">
    <source>
        <dbReference type="ARBA" id="ARBA00023284"/>
    </source>
</evidence>
<dbReference type="NCBIfam" id="NF008657">
    <property type="entry name" value="PRK11657.1"/>
    <property type="match status" value="1"/>
</dbReference>
<proteinExistence type="inferred from homology"/>
<dbReference type="InterPro" id="IPR012336">
    <property type="entry name" value="Thioredoxin-like_fold"/>
</dbReference>
<dbReference type="Proteomes" id="UP000007564">
    <property type="component" value="Chromosome"/>
</dbReference>
<evidence type="ECO:0000256" key="5">
    <source>
        <dbReference type="ARBA" id="ARBA00023157"/>
    </source>
</evidence>
<dbReference type="HOGENOM" id="CLU_080090_0_0_4"/>
<accession>A0A0C6P1C0</accession>
<evidence type="ECO:0000256" key="3">
    <source>
        <dbReference type="ARBA" id="ARBA00022729"/>
    </source>
</evidence>
<dbReference type="InterPro" id="IPR009094">
    <property type="entry name" value="DiS-bond_isomerase_DsbC/G_N_sf"/>
</dbReference>
<keyword evidence="3 7" id="KW-0732">Signal</keyword>
<comment type="similarity">
    <text evidence="2 7">Belongs to the thioredoxin family. DsbC subfamily.</text>
</comment>
<dbReference type="InterPro" id="IPR036249">
    <property type="entry name" value="Thioredoxin-like_sf"/>
</dbReference>
<feature type="domain" description="Disulphide bond isomerase DsbC/G N-terminal" evidence="8">
    <location>
        <begin position="68"/>
        <end position="97"/>
    </location>
</feature>
<feature type="chain" id="PRO_5010000625" description="Thiol:disulfide interchange protein" evidence="7">
    <location>
        <begin position="33"/>
        <end position="278"/>
    </location>
</feature>
<comment type="subcellular location">
    <subcellularLocation>
        <location evidence="1 7">Periplasm</location>
    </subcellularLocation>
</comment>
<dbReference type="InterPro" id="IPR051470">
    <property type="entry name" value="Thiol:disulfide_interchange"/>
</dbReference>
<sequence>MSDPILPRAAAGLRRACAVLAGAVLAAGAAQAQQPPAPVAALAQHGIEILGTFPAPGGLTAWAAHAGDRPVALYATPDGKHVMVGTMFDAEGRDVTQAALEQAIEPALSDKLWSALEQSAWVADGKAGAARIVYVFTDPNCPYCNKLWADARPWVEAGKVQLRHIPVGILTASSEGKAAAILAAPDPAKALHDHEAGHVASNTRALAAGERKPLDERGIQPLADIPAEIAARLNANETLMAQWGLRATPAIVWREEGGRVRKRTGAPPALLPQLFGAL</sequence>